<evidence type="ECO:0000313" key="6">
    <source>
        <dbReference type="Proteomes" id="UP000662939"/>
    </source>
</evidence>
<dbReference type="GO" id="GO:0003677">
    <property type="term" value="F:DNA binding"/>
    <property type="evidence" value="ECO:0007669"/>
    <property type="project" value="InterPro"/>
</dbReference>
<dbReference type="GO" id="GO:0032259">
    <property type="term" value="P:methylation"/>
    <property type="evidence" value="ECO:0007669"/>
    <property type="project" value="UniProtKB-KW"/>
</dbReference>
<dbReference type="Gene3D" id="3.40.50.150">
    <property type="entry name" value="Vaccinia Virus protein VP39"/>
    <property type="match status" value="2"/>
</dbReference>
<dbReference type="InterPro" id="IPR002941">
    <property type="entry name" value="DNA_methylase_N4/N6"/>
</dbReference>
<feature type="domain" description="DNA methylase N-4/N-6" evidence="4">
    <location>
        <begin position="11"/>
        <end position="60"/>
    </location>
</feature>
<dbReference type="GO" id="GO:0005737">
    <property type="term" value="C:cytoplasm"/>
    <property type="evidence" value="ECO:0007669"/>
    <property type="project" value="TreeGrafter"/>
</dbReference>
<keyword evidence="2" id="KW-0808">Transferase</keyword>
<accession>A0A895XN05</accession>
<gene>
    <name evidence="5" type="ORF">JQS30_06280</name>
</gene>
<dbReference type="Pfam" id="PF01555">
    <property type="entry name" value="N6_N4_Mtase"/>
    <property type="match status" value="1"/>
</dbReference>
<evidence type="ECO:0000256" key="3">
    <source>
        <dbReference type="RuleBase" id="RU362026"/>
    </source>
</evidence>
<keyword evidence="6" id="KW-1185">Reference proteome</keyword>
<protein>
    <recommendedName>
        <fullName evidence="3">Methyltransferase</fullName>
        <ecNumber evidence="3">2.1.1.-</ecNumber>
    </recommendedName>
</protein>
<evidence type="ECO:0000313" key="5">
    <source>
        <dbReference type="EMBL" id="QSB06507.1"/>
    </source>
</evidence>
<evidence type="ECO:0000259" key="4">
    <source>
        <dbReference type="Pfam" id="PF01555"/>
    </source>
</evidence>
<dbReference type="KEGG" id="nav:JQS30_06280"/>
<keyword evidence="1" id="KW-0489">Methyltransferase</keyword>
<dbReference type="GO" id="GO:0009007">
    <property type="term" value="F:site-specific DNA-methyltransferase (adenine-specific) activity"/>
    <property type="evidence" value="ECO:0007669"/>
    <property type="project" value="TreeGrafter"/>
</dbReference>
<dbReference type="EC" id="2.1.1.-" evidence="3"/>
<dbReference type="PANTHER" id="PTHR13370:SF3">
    <property type="entry name" value="TRNA (GUANINE(10)-N2)-METHYLTRANSFERASE HOMOLOG"/>
    <property type="match status" value="1"/>
</dbReference>
<evidence type="ECO:0000256" key="2">
    <source>
        <dbReference type="ARBA" id="ARBA00022679"/>
    </source>
</evidence>
<proteinExistence type="inferred from homology"/>
<evidence type="ECO:0000256" key="1">
    <source>
        <dbReference type="ARBA" id="ARBA00022603"/>
    </source>
</evidence>
<reference evidence="5" key="1">
    <citation type="submission" date="2021-02" db="EMBL/GenBank/DDBJ databases">
        <title>Natronoglycomyces albus gen. nov., sp. nov, a haloalkaliphilic actinobacterium from a soda solonchak soil.</title>
        <authorList>
            <person name="Sorokin D.Y."/>
            <person name="Khijniak T.V."/>
            <person name="Zakharycheva A.P."/>
            <person name="Boueva O.V."/>
            <person name="Ariskina E.V."/>
            <person name="Hahnke R.L."/>
            <person name="Bunk B."/>
            <person name="Sproer C."/>
            <person name="Schumann P."/>
            <person name="Evtushenko L.I."/>
            <person name="Kublanov I.V."/>
        </authorList>
    </citation>
    <scope>NUCLEOTIDE SEQUENCE</scope>
    <source>
        <strain evidence="5">DSM 106290</strain>
    </source>
</reference>
<dbReference type="GO" id="GO:0008170">
    <property type="term" value="F:N-methyltransferase activity"/>
    <property type="evidence" value="ECO:0007669"/>
    <property type="project" value="InterPro"/>
</dbReference>
<dbReference type="SUPFAM" id="SSF53335">
    <property type="entry name" value="S-adenosyl-L-methionine-dependent methyltransferases"/>
    <property type="match status" value="1"/>
</dbReference>
<organism evidence="5 6">
    <name type="scientific">Natronoglycomyces albus</name>
    <dbReference type="NCBI Taxonomy" id="2811108"/>
    <lineage>
        <taxon>Bacteria</taxon>
        <taxon>Bacillati</taxon>
        <taxon>Actinomycetota</taxon>
        <taxon>Actinomycetes</taxon>
        <taxon>Glycomycetales</taxon>
        <taxon>Glycomycetaceae</taxon>
        <taxon>Natronoglycomyces</taxon>
    </lineage>
</organism>
<dbReference type="EMBL" id="CP070496">
    <property type="protein sequence ID" value="QSB06507.1"/>
    <property type="molecule type" value="Genomic_DNA"/>
</dbReference>
<dbReference type="InterPro" id="IPR001091">
    <property type="entry name" value="RM_Methyltransferase"/>
</dbReference>
<dbReference type="InterPro" id="IPR029063">
    <property type="entry name" value="SAM-dependent_MTases_sf"/>
</dbReference>
<dbReference type="PRINTS" id="PR00508">
    <property type="entry name" value="S21N4MTFRASE"/>
</dbReference>
<sequence>MPHPPKMWPHIAAEAIARYSKPGQIVLDPMCGIGTTLVEAIRLGRDTVGIDCEPRWARIAAANVRRALSDAPKRCGQVFRGDATDLVATLRGRAVIPVDMVLTSPPYGAFAHGNPTKGTVPVVNRHHRYAQPWQRHRHQLATTSTSRLQAGLVAMFSGCQTVLRPGGYVVVTARPYTEAGILVDFPSQVIRCAIAAGL</sequence>
<name>A0A895XN05_9ACTN</name>
<dbReference type="Proteomes" id="UP000662939">
    <property type="component" value="Chromosome"/>
</dbReference>
<dbReference type="AlphaFoldDB" id="A0A895XN05"/>
<dbReference type="PANTHER" id="PTHR13370">
    <property type="entry name" value="RNA METHYLASE-RELATED"/>
    <property type="match status" value="1"/>
</dbReference>
<comment type="similarity">
    <text evidence="3">Belongs to the N(4)/N(6)-methyltransferase family.</text>
</comment>